<dbReference type="OMA" id="CIPCTSM"/>
<dbReference type="InterPro" id="IPR053092">
    <property type="entry name" value="Mitochondrial_unc_protein"/>
</dbReference>
<accession>G8YCG6</accession>
<dbReference type="FunCoup" id="G8YCG6">
    <property type="interactions" value="48"/>
</dbReference>
<dbReference type="HOGENOM" id="CLU_148825_0_0_1"/>
<dbReference type="eggNOG" id="ENOG502S2HK">
    <property type="taxonomic scope" value="Eukaryota"/>
</dbReference>
<dbReference type="PANTHER" id="PTHR28048:SF1">
    <property type="entry name" value="ACR195WP"/>
    <property type="match status" value="1"/>
</dbReference>
<keyword evidence="2" id="KW-1185">Reference proteome</keyword>
<dbReference type="OrthoDB" id="4083608at2759"/>
<dbReference type="EMBL" id="FO082050">
    <property type="protein sequence ID" value="CCE82647.1"/>
    <property type="molecule type" value="Genomic_DNA"/>
</dbReference>
<dbReference type="AlphaFoldDB" id="G8YCG6"/>
<gene>
    <name evidence="1" type="primary">Piso0_002381</name>
    <name evidence="1" type="ORF">GNLVRS01_PISO0J10767g</name>
</gene>
<evidence type="ECO:0000313" key="2">
    <source>
        <dbReference type="Proteomes" id="UP000005222"/>
    </source>
</evidence>
<evidence type="ECO:0000313" key="1">
    <source>
        <dbReference type="EMBL" id="CCE82647.1"/>
    </source>
</evidence>
<organism evidence="1 2">
    <name type="scientific">Pichia sorbitophila (strain ATCC MYA-4447 / BCRC 22081 / CBS 7064 / NBRC 10061 / NRRL Y-12695)</name>
    <name type="common">Hybrid yeast</name>
    <dbReference type="NCBI Taxonomy" id="559304"/>
    <lineage>
        <taxon>Eukaryota</taxon>
        <taxon>Fungi</taxon>
        <taxon>Dikarya</taxon>
        <taxon>Ascomycota</taxon>
        <taxon>Saccharomycotina</taxon>
        <taxon>Pichiomycetes</taxon>
        <taxon>Debaryomycetaceae</taxon>
        <taxon>Millerozyma</taxon>
    </lineage>
</organism>
<dbReference type="Proteomes" id="UP000005222">
    <property type="component" value="Chromosome J"/>
</dbReference>
<dbReference type="InParanoid" id="G8YCG6"/>
<reference evidence="1 2" key="1">
    <citation type="journal article" date="2012" name="G3 (Bethesda)">
        <title>Pichia sorbitophila, an interspecies yeast hybrid reveals early steps of genome resolution following polyploidization.</title>
        <authorList>
            <person name="Leh Louis V."/>
            <person name="Despons L."/>
            <person name="Friedrich A."/>
            <person name="Martin T."/>
            <person name="Durrens P."/>
            <person name="Casaregola S."/>
            <person name="Neuveglise C."/>
            <person name="Fairhead C."/>
            <person name="Marck C."/>
            <person name="Cruz J.A."/>
            <person name="Straub M.L."/>
            <person name="Kugler V."/>
            <person name="Sacerdot C."/>
            <person name="Uzunov Z."/>
            <person name="Thierry A."/>
            <person name="Weiss S."/>
            <person name="Bleykasten C."/>
            <person name="De Montigny J."/>
            <person name="Jacques N."/>
            <person name="Jung P."/>
            <person name="Lemaire M."/>
            <person name="Mallet S."/>
            <person name="Morel G."/>
            <person name="Richard G.F."/>
            <person name="Sarkar A."/>
            <person name="Savel G."/>
            <person name="Schacherer J."/>
            <person name="Seret M.L."/>
            <person name="Talla E."/>
            <person name="Samson G."/>
            <person name="Jubin C."/>
            <person name="Poulain J."/>
            <person name="Vacherie B."/>
            <person name="Barbe V."/>
            <person name="Pelletier E."/>
            <person name="Sherman D.J."/>
            <person name="Westhof E."/>
            <person name="Weissenbach J."/>
            <person name="Baret P.V."/>
            <person name="Wincker P."/>
            <person name="Gaillardin C."/>
            <person name="Dujon B."/>
            <person name="Souciet J.L."/>
        </authorList>
    </citation>
    <scope>NUCLEOTIDE SEQUENCE [LARGE SCALE GENOMIC DNA]</scope>
    <source>
        <strain evidence="2">ATCC MYA-4447 / BCRC 22081 / CBS 7064 / NBRC 10061 / NRRL Y-12695</strain>
    </source>
</reference>
<protein>
    <submittedName>
        <fullName evidence="1">Piso0_002381 protein</fullName>
    </submittedName>
</protein>
<dbReference type="PANTHER" id="PTHR28048">
    <property type="entry name" value="ACR195WP"/>
    <property type="match status" value="1"/>
</dbReference>
<sequence>MPESNILDLFTPRQPKNLPPQDCLGCNIIQSLLSFGGGLYMNSNSIFKDAEGRIDPKKHPLWWRNTVKSTGILLIGLGAYRAGEAVQIVWARKFE</sequence>
<name>G8YCG6_PICSO</name>
<proteinExistence type="predicted"/>